<reference evidence="2" key="1">
    <citation type="submission" date="2016-11" db="EMBL/GenBank/DDBJ databases">
        <authorList>
            <person name="Jaros S."/>
            <person name="Januszkiewicz K."/>
            <person name="Wedrychowicz H."/>
        </authorList>
    </citation>
    <scope>NUCLEOTIDE SEQUENCE [LARGE SCALE GENOMIC DNA]</scope>
    <source>
        <strain evidence="2">CGMCC 4.3555</strain>
    </source>
</reference>
<evidence type="ECO:0000313" key="1">
    <source>
        <dbReference type="EMBL" id="SHN32353.1"/>
    </source>
</evidence>
<dbReference type="RefSeq" id="WP_073449929.1">
    <property type="nucleotide sequence ID" value="NZ_FRBK01000036.1"/>
</dbReference>
<comment type="caution">
    <text evidence="1">The sequence shown here is derived from an EMBL/GenBank/DDBJ whole genome shotgun (WGS) entry which is preliminary data.</text>
</comment>
<dbReference type="InterPro" id="IPR015943">
    <property type="entry name" value="WD40/YVTN_repeat-like_dom_sf"/>
</dbReference>
<protein>
    <submittedName>
        <fullName evidence="1">Uncharacterized protein</fullName>
    </submittedName>
</protein>
<dbReference type="EMBL" id="FRBK01000036">
    <property type="protein sequence ID" value="SHN32353.1"/>
    <property type="molecule type" value="Genomic_DNA"/>
</dbReference>
<dbReference type="AlphaFoldDB" id="A0A9X8R0A0"/>
<evidence type="ECO:0000313" key="2">
    <source>
        <dbReference type="Proteomes" id="UP000184388"/>
    </source>
</evidence>
<proteinExistence type="predicted"/>
<name>A0A9X8R0A0_9ACTN</name>
<dbReference type="InterPro" id="IPR011044">
    <property type="entry name" value="Quino_amine_DH_bsu"/>
</dbReference>
<sequence length="284" mass="29924">MPDDVVITCRLDRRATVPNENDEVVDNPQRNILTLSKDPAPAADAPTEIPVGATPWTLDIFRRAARHLVCVADTATDTTGAARLWLVSLPPDLDQARVEADVKIPAEAGPPVAVACDPQDTFAAVACKNKIAWVTVDWADPSRSAVTFSPPLPAAPAALVFDPAGAFLVAALPDQHAVQLLTLDRSDPSASDTATLTLEAPGYDGPQWLGISPDGSIISTICPTEDYSDGAAVWIEINRSDPAQSAIAAPQPIGLDVRQAIPSQTDFVSVTVEEPMAWPVTSPG</sequence>
<dbReference type="SUPFAM" id="SSF50969">
    <property type="entry name" value="YVTN repeat-like/Quinoprotein amine dehydrogenase"/>
    <property type="match status" value="1"/>
</dbReference>
<dbReference type="Proteomes" id="UP000184388">
    <property type="component" value="Unassembled WGS sequence"/>
</dbReference>
<organism evidence="1 2">
    <name type="scientific">Streptomyces yunnanensis</name>
    <dbReference type="NCBI Taxonomy" id="156453"/>
    <lineage>
        <taxon>Bacteria</taxon>
        <taxon>Bacillati</taxon>
        <taxon>Actinomycetota</taxon>
        <taxon>Actinomycetes</taxon>
        <taxon>Kitasatosporales</taxon>
        <taxon>Streptomycetaceae</taxon>
        <taxon>Streptomyces</taxon>
    </lineage>
</organism>
<gene>
    <name evidence="1" type="ORF">SAMN05216268_1369</name>
</gene>
<dbReference type="Gene3D" id="2.130.10.10">
    <property type="entry name" value="YVTN repeat-like/Quinoprotein amine dehydrogenase"/>
    <property type="match status" value="1"/>
</dbReference>
<accession>A0A9X8R0A0</accession>